<dbReference type="InterPro" id="IPR049730">
    <property type="entry name" value="SNF2/RAD54-like_C"/>
</dbReference>
<protein>
    <submittedName>
        <fullName evidence="7">DEAD/DEAH box helicase family protein</fullName>
    </submittedName>
</protein>
<dbReference type="InterPro" id="IPR013663">
    <property type="entry name" value="Helicase_SWF/SNF/SWI_bac"/>
</dbReference>
<feature type="domain" description="SWIM-type" evidence="4">
    <location>
        <begin position="69"/>
        <end position="106"/>
    </location>
</feature>
<dbReference type="CDD" id="cd18012">
    <property type="entry name" value="DEXQc_arch_SWI2_SNF2"/>
    <property type="match status" value="1"/>
</dbReference>
<dbReference type="InterPro" id="IPR014001">
    <property type="entry name" value="Helicase_ATP-bd"/>
</dbReference>
<dbReference type="InterPro" id="IPR027417">
    <property type="entry name" value="P-loop_NTPase"/>
</dbReference>
<dbReference type="SUPFAM" id="SSF52540">
    <property type="entry name" value="P-loop containing nucleoside triphosphate hydrolases"/>
    <property type="match status" value="2"/>
</dbReference>
<dbReference type="EMBL" id="CP072801">
    <property type="protein sequence ID" value="QTR47412.1"/>
    <property type="molecule type" value="Genomic_DNA"/>
</dbReference>
<dbReference type="CDD" id="cd18793">
    <property type="entry name" value="SF2_C_SNF"/>
    <property type="match status" value="1"/>
</dbReference>
<evidence type="ECO:0000313" key="8">
    <source>
        <dbReference type="Proteomes" id="UP000672039"/>
    </source>
</evidence>
<keyword evidence="8" id="KW-1185">Reference proteome</keyword>
<keyword evidence="3" id="KW-0863">Zinc-finger</keyword>
<accession>A0ABX7WW51</accession>
<dbReference type="InterPro" id="IPR000330">
    <property type="entry name" value="SNF2_N"/>
</dbReference>
<gene>
    <name evidence="7" type="ORF">J9253_05610</name>
</gene>
<feature type="domain" description="Helicase C-terminal" evidence="6">
    <location>
        <begin position="969"/>
        <end position="1130"/>
    </location>
</feature>
<keyword evidence="2 7" id="KW-0067">ATP-binding</keyword>
<dbReference type="InterPro" id="IPR007527">
    <property type="entry name" value="Znf_SWIM"/>
</dbReference>
<proteinExistence type="predicted"/>
<dbReference type="PROSITE" id="PS50966">
    <property type="entry name" value="ZF_SWIM"/>
    <property type="match status" value="1"/>
</dbReference>
<dbReference type="PROSITE" id="PS51194">
    <property type="entry name" value="HELICASE_CTER"/>
    <property type="match status" value="1"/>
</dbReference>
<keyword evidence="2 7" id="KW-0347">Helicase</keyword>
<dbReference type="PANTHER" id="PTHR10799">
    <property type="entry name" value="SNF2/RAD54 HELICASE FAMILY"/>
    <property type="match status" value="1"/>
</dbReference>
<organism evidence="7 8">
    <name type="scientific">Thiothrix litoralis</name>
    <dbReference type="NCBI Taxonomy" id="2891210"/>
    <lineage>
        <taxon>Bacteria</taxon>
        <taxon>Pseudomonadati</taxon>
        <taxon>Pseudomonadota</taxon>
        <taxon>Gammaproteobacteria</taxon>
        <taxon>Thiotrichales</taxon>
        <taxon>Thiotrichaceae</taxon>
        <taxon>Thiothrix</taxon>
    </lineage>
</organism>
<dbReference type="Pfam" id="PF08455">
    <property type="entry name" value="SNF2_assoc"/>
    <property type="match status" value="1"/>
</dbReference>
<dbReference type="PROSITE" id="PS51192">
    <property type="entry name" value="HELICASE_ATP_BIND_1"/>
    <property type="match status" value="1"/>
</dbReference>
<evidence type="ECO:0000259" key="5">
    <source>
        <dbReference type="PROSITE" id="PS51192"/>
    </source>
</evidence>
<keyword evidence="2 7" id="KW-0547">Nucleotide-binding</keyword>
<evidence type="ECO:0000256" key="1">
    <source>
        <dbReference type="ARBA" id="ARBA00022801"/>
    </source>
</evidence>
<reference evidence="7 8" key="1">
    <citation type="submission" date="2021-04" db="EMBL/GenBank/DDBJ databases">
        <title>Genomics, taxonomy and metabolism of representatives of sulfur bacteria of the genus Thiothrix: Thiothrix fructosivorans QT, Thiothrix unzii A1T and three new species, Thiothrix subterranea sp. nov., Thiothrix litoralis sp. nov. and 'Candidatus Thiothrix anitrata' sp. nov.</title>
        <authorList>
            <person name="Ravin N.V."/>
            <person name="Smolyakov D."/>
            <person name="Rudenko T.S."/>
            <person name="Mardanov A.V."/>
            <person name="Beletsky A.V."/>
            <person name="Markov N.D."/>
            <person name="Fomenkov A.I."/>
            <person name="Roberts R.J."/>
            <person name="Karnachuk O.V."/>
            <person name="Novikov A."/>
            <person name="Grabovich M.Y."/>
        </authorList>
    </citation>
    <scope>NUCLEOTIDE SEQUENCE [LARGE SCALE GENOMIC DNA]</scope>
    <source>
        <strain evidence="7 8">AS</strain>
    </source>
</reference>
<dbReference type="RefSeq" id="WP_210223680.1">
    <property type="nucleotide sequence ID" value="NZ_CP072801.1"/>
</dbReference>
<dbReference type="SMART" id="SM00490">
    <property type="entry name" value="HELICc"/>
    <property type="match status" value="1"/>
</dbReference>
<sequence length="1138" mass="129604">MHLTAKHLDLLADNHFSQTVLFNVFDTTTIERGIDYYEKGKVTHFRSEKSGNGNVSITAKVQGNAEEPYVTVVNYNEHSPRWVTGVCTCPVTMACKHAVATLFEYLDYARKQKAREPQRKTVPAFMAATMPTARAATHSPVDLWLQSLSNADKPSGITFEGETELTSAHLLYLLDIDAYEHPTLSLYKANVLKKGGYGKPSHVQLEALLTPYRARNFGYEPHDLMIAQLLAMPGMRFLHHWNKGTLNGKTGEQVLLEILKTGRAFWANADTWQRDIQPLHWGSALGFQFEWQQDANQTYTVSLIPDRTVTRYFWLNAKLWYIDTQTQTCGWLQHPDLSLAQVEKFLNAPPIPAEQAERVSERLLEALPDAEVPAPSPQVCQQIEDVHATPIPDLYLRTVTLPETGLETHIASLRFHYADKLLQPAQHKPSTLLKADKQRYRIHRDLDAEQQALDTLEDYGFETANSRFPDLHRLELLMHPDSPALTALRWNDFLDHGVEALRAEGWNVTLDDAFDLHFDIVGDLDAAWEESANGNDWFEISLGFEVEGQRINLLPILVDMLGQMESPQALRDLLERQQYIFVPLSGNRWAKLESQRLGGILDTLVELYDHQPLNANGNLELSKYQGTALGALLNAPGMKWKGAEELLILTQKLQDFQGIQPITLPEGLNAELRHYQHDGLNWLQFLREYQFNGILADDMGLGKTLQTLAHLLIEKQAGRLEQPALVIAPTSLMGNWRREAARFTPDLRVQTIHGNDRHKHFEHLGEYDLILTTYPLIVRDEEQYLRHTFHYLILDEAQAIKNAASRTTQVIYTLKAQHRLCLTGTPLENHLGELWSMYHFLMPGFLGAHDKFTRLFRTPIEKQGDVGRQQQLRQRVLPFMLRRTKELVASELPPKTEIIRSVALEGKQRDLYETVRLAMDTKLQEEIGKKGFARSHIMILDALLKLRQVCCDPRLVKLDKATKVKQSAKLELLMTLLPEMLEEGRKVLLFSQFTSMLALIEEELMASKIAYTKLTGQTKNRDEVIADFQEGDAKVFLISLKAGGTGLNLTAADTVIHYDPWWNPAAEQQATDRAYRIGQDKPVFVYKLITEDTVEEKILKLQEKKQMLANSLYSEAGAQESVRFSSEDLMDLLKPLEQ</sequence>
<evidence type="ECO:0000313" key="7">
    <source>
        <dbReference type="EMBL" id="QTR47412.1"/>
    </source>
</evidence>
<dbReference type="Gene3D" id="3.40.50.10810">
    <property type="entry name" value="Tandem AAA-ATPase domain"/>
    <property type="match status" value="1"/>
</dbReference>
<dbReference type="InterPro" id="IPR001650">
    <property type="entry name" value="Helicase_C-like"/>
</dbReference>
<dbReference type="Proteomes" id="UP000672039">
    <property type="component" value="Chromosome"/>
</dbReference>
<evidence type="ECO:0000256" key="3">
    <source>
        <dbReference type="PROSITE-ProRule" id="PRU00325"/>
    </source>
</evidence>
<keyword evidence="3" id="KW-0479">Metal-binding</keyword>
<dbReference type="GO" id="GO:0004386">
    <property type="term" value="F:helicase activity"/>
    <property type="evidence" value="ECO:0007669"/>
    <property type="project" value="UniProtKB-KW"/>
</dbReference>
<dbReference type="Pfam" id="PF00176">
    <property type="entry name" value="SNF2-rel_dom"/>
    <property type="match status" value="1"/>
</dbReference>
<dbReference type="Pfam" id="PF00271">
    <property type="entry name" value="Helicase_C"/>
    <property type="match status" value="1"/>
</dbReference>
<dbReference type="Gene3D" id="3.40.50.300">
    <property type="entry name" value="P-loop containing nucleotide triphosphate hydrolases"/>
    <property type="match status" value="1"/>
</dbReference>
<evidence type="ECO:0000256" key="2">
    <source>
        <dbReference type="ARBA" id="ARBA00022806"/>
    </source>
</evidence>
<dbReference type="SMART" id="SM00487">
    <property type="entry name" value="DEXDc"/>
    <property type="match status" value="1"/>
</dbReference>
<dbReference type="InterPro" id="IPR038718">
    <property type="entry name" value="SNF2-like_sf"/>
</dbReference>
<evidence type="ECO:0000259" key="6">
    <source>
        <dbReference type="PROSITE" id="PS51194"/>
    </source>
</evidence>
<keyword evidence="1" id="KW-0378">Hydrolase</keyword>
<name>A0ABX7WW51_9GAMM</name>
<feature type="domain" description="Helicase ATP-binding" evidence="5">
    <location>
        <begin position="684"/>
        <end position="844"/>
    </location>
</feature>
<evidence type="ECO:0000259" key="4">
    <source>
        <dbReference type="PROSITE" id="PS50966"/>
    </source>
</evidence>
<keyword evidence="3" id="KW-0862">Zinc</keyword>